<keyword evidence="1" id="KW-1133">Transmembrane helix</keyword>
<reference evidence="2" key="1">
    <citation type="journal article" date="2014" name="Int. J. Syst. Evol. Microbiol.">
        <title>Complete genome sequence of Corynebacterium casei LMG S-19264T (=DSM 44701T), isolated from a smear-ripened cheese.</title>
        <authorList>
            <consortium name="US DOE Joint Genome Institute (JGI-PGF)"/>
            <person name="Walter F."/>
            <person name="Albersmeier A."/>
            <person name="Kalinowski J."/>
            <person name="Ruckert C."/>
        </authorList>
    </citation>
    <scope>NUCLEOTIDE SEQUENCE</scope>
    <source>
        <strain evidence="2">CGMCC 1.12195</strain>
    </source>
</reference>
<dbReference type="Proteomes" id="UP000660862">
    <property type="component" value="Unassembled WGS sequence"/>
</dbReference>
<dbReference type="AlphaFoldDB" id="A0A917MCM3"/>
<gene>
    <name evidence="2" type="ORF">GCM10007415_33870</name>
</gene>
<proteinExistence type="predicted"/>
<keyword evidence="3" id="KW-1185">Reference proteome</keyword>
<feature type="transmembrane region" description="Helical" evidence="1">
    <location>
        <begin position="45"/>
        <end position="67"/>
    </location>
</feature>
<dbReference type="NCBIfam" id="NF041635">
    <property type="entry name" value="STM3941_fam"/>
    <property type="match status" value="1"/>
</dbReference>
<keyword evidence="1" id="KW-0472">Membrane</keyword>
<organism evidence="2 3">
    <name type="scientific">Parapedobacter pyrenivorans</name>
    <dbReference type="NCBI Taxonomy" id="1305674"/>
    <lineage>
        <taxon>Bacteria</taxon>
        <taxon>Pseudomonadati</taxon>
        <taxon>Bacteroidota</taxon>
        <taxon>Sphingobacteriia</taxon>
        <taxon>Sphingobacteriales</taxon>
        <taxon>Sphingobacteriaceae</taxon>
        <taxon>Parapedobacter</taxon>
    </lineage>
</organism>
<comment type="caution">
    <text evidence="2">The sequence shown here is derived from an EMBL/GenBank/DDBJ whole genome shotgun (WGS) entry which is preliminary data.</text>
</comment>
<name>A0A917MCM3_9SPHI</name>
<keyword evidence="1" id="KW-0812">Transmembrane</keyword>
<dbReference type="InterPro" id="IPR048136">
    <property type="entry name" value="STM3941-like"/>
</dbReference>
<dbReference type="RefSeq" id="WP_188507272.1">
    <property type="nucleotide sequence ID" value="NZ_BMER01000004.1"/>
</dbReference>
<evidence type="ECO:0000256" key="1">
    <source>
        <dbReference type="SAM" id="Phobius"/>
    </source>
</evidence>
<protein>
    <submittedName>
        <fullName evidence="2">Uncharacterized protein</fullName>
    </submittedName>
</protein>
<evidence type="ECO:0000313" key="2">
    <source>
        <dbReference type="EMBL" id="GGG95862.1"/>
    </source>
</evidence>
<sequence>MNKRTFLFNRKKRLKLLTAGLLLVVMGGAMLYVSSQAGRIKTGYVLVFAGVMVGGSSMALAQLFSLINRKQAGLELDADGLLFKGTTLGRTIGKIKWRDIAAIQTGRAHGSNQLFVKLAVPERYAAKTANRQVRKIRSACGLSLNADELDIDFHEMETFIMQYYHHYHSNANR</sequence>
<evidence type="ECO:0000313" key="3">
    <source>
        <dbReference type="Proteomes" id="UP000660862"/>
    </source>
</evidence>
<reference evidence="2" key="2">
    <citation type="submission" date="2020-09" db="EMBL/GenBank/DDBJ databases">
        <authorList>
            <person name="Sun Q."/>
            <person name="Zhou Y."/>
        </authorList>
    </citation>
    <scope>NUCLEOTIDE SEQUENCE</scope>
    <source>
        <strain evidence="2">CGMCC 1.12195</strain>
    </source>
</reference>
<accession>A0A917MCM3</accession>
<dbReference type="EMBL" id="BMER01000004">
    <property type="protein sequence ID" value="GGG95862.1"/>
    <property type="molecule type" value="Genomic_DNA"/>
</dbReference>